<comment type="similarity">
    <text evidence="1 6">Belongs to the NusB family.</text>
</comment>
<comment type="function">
    <text evidence="6">Involved in transcription antitermination. Required for transcription of ribosomal RNA (rRNA) genes. Binds specifically to the boxA antiterminator sequence of the ribosomal RNA (rrn) operons.</text>
</comment>
<dbReference type="GO" id="GO:0003723">
    <property type="term" value="F:RNA binding"/>
    <property type="evidence" value="ECO:0007669"/>
    <property type="project" value="UniProtKB-UniRule"/>
</dbReference>
<dbReference type="SUPFAM" id="SSF48013">
    <property type="entry name" value="NusB-like"/>
    <property type="match status" value="1"/>
</dbReference>
<dbReference type="Gene3D" id="1.10.940.10">
    <property type="entry name" value="NusB-like"/>
    <property type="match status" value="1"/>
</dbReference>
<protein>
    <recommendedName>
        <fullName evidence="6">Transcription antitermination protein NusB</fullName>
    </recommendedName>
    <alternativeName>
        <fullName evidence="6">Antitermination factor NusB</fullName>
    </alternativeName>
</protein>
<keyword evidence="4 6" id="KW-0805">Transcription regulation</keyword>
<dbReference type="PANTHER" id="PTHR11078:SF3">
    <property type="entry name" value="ANTITERMINATION NUSB DOMAIN-CONTAINING PROTEIN"/>
    <property type="match status" value="1"/>
</dbReference>
<reference evidence="8" key="1">
    <citation type="submission" date="2020-02" db="EMBL/GenBank/DDBJ databases">
        <authorList>
            <person name="Meier V. D."/>
        </authorList>
    </citation>
    <scope>NUCLEOTIDE SEQUENCE</scope>
    <source>
        <strain evidence="8">AVDCRST_MAG28</strain>
    </source>
</reference>
<dbReference type="GO" id="GO:0031564">
    <property type="term" value="P:transcription antitermination"/>
    <property type="evidence" value="ECO:0007669"/>
    <property type="project" value="UniProtKB-KW"/>
</dbReference>
<sequence length="148" mass="16817">MSSRRTARKNAFLTLYQSDVTSRPVSETLRLWRAYRGEIDPHAEMLARGVEEEREDLDERLGEVSVGWPVHRMSAIDRTILRLALYEMLHVEDLPAEVAINEAEELAQGFSSEEAPQFVGGVLRGAKDAWLGEFEQEIESQDHPVEHG</sequence>
<evidence type="ECO:0000256" key="3">
    <source>
        <dbReference type="ARBA" id="ARBA00022884"/>
    </source>
</evidence>
<evidence type="ECO:0000259" key="7">
    <source>
        <dbReference type="Pfam" id="PF01029"/>
    </source>
</evidence>
<keyword evidence="2 6" id="KW-0889">Transcription antitermination</keyword>
<evidence type="ECO:0000256" key="1">
    <source>
        <dbReference type="ARBA" id="ARBA00005952"/>
    </source>
</evidence>
<dbReference type="Pfam" id="PF01029">
    <property type="entry name" value="NusB"/>
    <property type="match status" value="1"/>
</dbReference>
<dbReference type="GO" id="GO:0005829">
    <property type="term" value="C:cytosol"/>
    <property type="evidence" value="ECO:0007669"/>
    <property type="project" value="TreeGrafter"/>
</dbReference>
<dbReference type="HAMAP" id="MF_00073">
    <property type="entry name" value="NusB"/>
    <property type="match status" value="1"/>
</dbReference>
<accession>A0A6J4R5B5</accession>
<evidence type="ECO:0000256" key="5">
    <source>
        <dbReference type="ARBA" id="ARBA00023163"/>
    </source>
</evidence>
<dbReference type="PANTHER" id="PTHR11078">
    <property type="entry name" value="N UTILIZATION SUBSTANCE PROTEIN B-RELATED"/>
    <property type="match status" value="1"/>
</dbReference>
<proteinExistence type="inferred from homology"/>
<dbReference type="GO" id="GO:0006353">
    <property type="term" value="P:DNA-templated transcription termination"/>
    <property type="evidence" value="ECO:0007669"/>
    <property type="project" value="UniProtKB-UniRule"/>
</dbReference>
<evidence type="ECO:0000256" key="6">
    <source>
        <dbReference type="HAMAP-Rule" id="MF_00073"/>
    </source>
</evidence>
<name>A0A6J4R5B5_9ACTN</name>
<dbReference type="InterPro" id="IPR011605">
    <property type="entry name" value="NusB_fam"/>
</dbReference>
<feature type="domain" description="NusB/RsmB/TIM44" evidence="7">
    <location>
        <begin position="6"/>
        <end position="126"/>
    </location>
</feature>
<evidence type="ECO:0000313" key="8">
    <source>
        <dbReference type="EMBL" id="CAA9456062.1"/>
    </source>
</evidence>
<evidence type="ECO:0000256" key="4">
    <source>
        <dbReference type="ARBA" id="ARBA00023015"/>
    </source>
</evidence>
<dbReference type="AlphaFoldDB" id="A0A6J4R5B5"/>
<keyword evidence="3 6" id="KW-0694">RNA-binding</keyword>
<gene>
    <name evidence="6" type="primary">nusB</name>
    <name evidence="8" type="ORF">AVDCRST_MAG28-2529</name>
</gene>
<dbReference type="InterPro" id="IPR035926">
    <property type="entry name" value="NusB-like_sf"/>
</dbReference>
<keyword evidence="5 6" id="KW-0804">Transcription</keyword>
<dbReference type="InterPro" id="IPR006027">
    <property type="entry name" value="NusB_RsmB_TIM44"/>
</dbReference>
<evidence type="ECO:0000256" key="2">
    <source>
        <dbReference type="ARBA" id="ARBA00022814"/>
    </source>
</evidence>
<dbReference type="NCBIfam" id="TIGR01951">
    <property type="entry name" value="nusB"/>
    <property type="match status" value="1"/>
</dbReference>
<dbReference type="EMBL" id="CADCVE010000054">
    <property type="protein sequence ID" value="CAA9456062.1"/>
    <property type="molecule type" value="Genomic_DNA"/>
</dbReference>
<organism evidence="8">
    <name type="scientific">uncultured Rubrobacteraceae bacterium</name>
    <dbReference type="NCBI Taxonomy" id="349277"/>
    <lineage>
        <taxon>Bacteria</taxon>
        <taxon>Bacillati</taxon>
        <taxon>Actinomycetota</taxon>
        <taxon>Rubrobacteria</taxon>
        <taxon>Rubrobacterales</taxon>
        <taxon>Rubrobacteraceae</taxon>
        <taxon>environmental samples</taxon>
    </lineage>
</organism>